<feature type="non-terminal residue" evidence="3">
    <location>
        <position position="1108"/>
    </location>
</feature>
<feature type="compositionally biased region" description="Low complexity" evidence="1">
    <location>
        <begin position="330"/>
        <end position="343"/>
    </location>
</feature>
<dbReference type="InterPro" id="IPR006626">
    <property type="entry name" value="PbH1"/>
</dbReference>
<feature type="domain" description="Right handed beta helix" evidence="2">
    <location>
        <begin position="767"/>
        <end position="904"/>
    </location>
</feature>
<feature type="compositionally biased region" description="Basic and acidic residues" evidence="1">
    <location>
        <begin position="97"/>
        <end position="117"/>
    </location>
</feature>
<name>A0A8J4G577_9CHLO</name>
<dbReference type="EMBL" id="BNCQ01000007">
    <property type="protein sequence ID" value="GIM00249.1"/>
    <property type="molecule type" value="Genomic_DNA"/>
</dbReference>
<feature type="region of interest" description="Disordered" evidence="1">
    <location>
        <begin position="1009"/>
        <end position="1051"/>
    </location>
</feature>
<feature type="compositionally biased region" description="Gly residues" evidence="1">
    <location>
        <begin position="1"/>
        <end position="16"/>
    </location>
</feature>
<evidence type="ECO:0000313" key="4">
    <source>
        <dbReference type="Proteomes" id="UP000722791"/>
    </source>
</evidence>
<organism evidence="3 4">
    <name type="scientific">Volvox reticuliferus</name>
    <dbReference type="NCBI Taxonomy" id="1737510"/>
    <lineage>
        <taxon>Eukaryota</taxon>
        <taxon>Viridiplantae</taxon>
        <taxon>Chlorophyta</taxon>
        <taxon>core chlorophytes</taxon>
        <taxon>Chlorophyceae</taxon>
        <taxon>CS clade</taxon>
        <taxon>Chlamydomonadales</taxon>
        <taxon>Volvocaceae</taxon>
        <taxon>Volvox</taxon>
    </lineage>
</organism>
<protein>
    <recommendedName>
        <fullName evidence="2">Right handed beta helix domain-containing protein</fullName>
    </recommendedName>
</protein>
<feature type="compositionally biased region" description="Pro residues" evidence="1">
    <location>
        <begin position="384"/>
        <end position="398"/>
    </location>
</feature>
<dbReference type="Gene3D" id="2.160.20.10">
    <property type="entry name" value="Single-stranded right-handed beta-helix, Pectin lyase-like"/>
    <property type="match status" value="1"/>
</dbReference>
<comment type="caution">
    <text evidence="3">The sequence shown here is derived from an EMBL/GenBank/DDBJ whole genome shotgun (WGS) entry which is preliminary data.</text>
</comment>
<evidence type="ECO:0000256" key="1">
    <source>
        <dbReference type="SAM" id="MobiDB-lite"/>
    </source>
</evidence>
<evidence type="ECO:0000313" key="3">
    <source>
        <dbReference type="EMBL" id="GIM00249.1"/>
    </source>
</evidence>
<feature type="region of interest" description="Disordered" evidence="1">
    <location>
        <begin position="379"/>
        <end position="399"/>
    </location>
</feature>
<dbReference type="Proteomes" id="UP000722791">
    <property type="component" value="Unassembled WGS sequence"/>
</dbReference>
<feature type="compositionally biased region" description="Basic and acidic residues" evidence="1">
    <location>
        <begin position="1029"/>
        <end position="1040"/>
    </location>
</feature>
<proteinExistence type="predicted"/>
<accession>A0A8J4G577</accession>
<sequence>SEDRGGAGSGTPGLGGPSVSAASTGRRSPHFPKAVTPPAAASPSVGKQVRSAAKRRGEDLSASLMAAAAAVASAASPSPPRPQPKPMSEAAIGGGSDPEKLGLVREVDGSDAPKAEDAGPDGRTMAASSAIESGTLSLQSAGPALLQGRNLDVPNTAAATGLQVMLQGTPVERCGHPLPSSHPAALSHIVDAPAPEQVSAEEAVDQLSAAVAAAPDVALSSDGVADMQAISSESLEVICAVSAVEVPVDALLLRGAADAPLAVTPLPQDAALSQPDAGLAPPEATASAAAAPLTLDFLQLESLDGGCFADGGPASTCGTSLTLASTPTADASLSTASSPTLASRRSFVPTPLRKSGTGQSQPLARLDLVPATSSGVKACATHNAPPPPPPLPPPPRPPAGMGGLRVKSATFRKGTARDILASPTATGRGIPGIAATTSATTNTGAIASPSPGSGGSTRGGGSGAVLLPASAITTTANTALDSSLELPAARTIIRLSSSRLQELAECIDRAGPSTTIDLQGNTFTGPLAASAMKVTAPGLWLTNGELALSPEQQLVVVSKAARLDDIVIRDVVPAAAAAAAAAAVSAPATSAGGAVRPAVLVTKQSYVGGGELTLMRCHLLLGAGRGVGLQVKGKGCSAVLEDCLVCGSSLAAAQASDGALSLSRCTLETGGGYGVCCRDNAFVTATDCRLRRFGGACAAVMVGGSLELVGCRLHGPCGANEDKRASDDLIGATDGTGEAAAAAAQSAEAATRTDSDVGGGDTMTTSACGPGVLAEGKGSSVMARGSLFEGFWSQAALVVTAGASASLEDCRATDCQQGAVVGTRGGRMLAARCELSSHAVHGLVIGEGATADLRDCRLQGNGAAGLHVGGVGSMAVLRGCELLGNASSGVEVAAGGCANLDSCTARANGTAAGVRGGTCGAHNSRGQQGCMGRYGHGLYVEGTGARVTALRCTFSGNTRAGVRVGAHGSVQLQDCGIYCNNDSSCVAPGPCSSQAGSVGGGSGGCDVVQPAGSSSAQAEARAEATNVKRGMDADSRDADRSGTQVAEGSGRGEVRVAVEVEVEAHGRLALSRGCSWGSPSSNGAGGEGVPEHAVLVAELGCLERNEDD</sequence>
<dbReference type="InterPro" id="IPR011050">
    <property type="entry name" value="Pectin_lyase_fold/virulence"/>
</dbReference>
<dbReference type="SMART" id="SM00710">
    <property type="entry name" value="PbH1"/>
    <property type="match status" value="8"/>
</dbReference>
<dbReference type="InterPro" id="IPR012334">
    <property type="entry name" value="Pectin_lyas_fold"/>
</dbReference>
<feature type="region of interest" description="Disordered" evidence="1">
    <location>
        <begin position="330"/>
        <end position="360"/>
    </location>
</feature>
<reference evidence="3" key="1">
    <citation type="journal article" date="2021" name="Proc. Natl. Acad. Sci. U.S.A.">
        <title>Three genomes in the algal genus Volvox reveal the fate of a haploid sex-determining region after a transition to homothallism.</title>
        <authorList>
            <person name="Yamamoto K."/>
            <person name="Hamaji T."/>
            <person name="Kawai-Toyooka H."/>
            <person name="Matsuzaki R."/>
            <person name="Takahashi F."/>
            <person name="Nishimura Y."/>
            <person name="Kawachi M."/>
            <person name="Noguchi H."/>
            <person name="Minakuchi Y."/>
            <person name="Umen J.G."/>
            <person name="Toyoda A."/>
            <person name="Nozaki H."/>
        </authorList>
    </citation>
    <scope>NUCLEOTIDE SEQUENCE</scope>
    <source>
        <strain evidence="3">NIES-3785</strain>
    </source>
</reference>
<feature type="compositionally biased region" description="Low complexity" evidence="1">
    <location>
        <begin position="61"/>
        <end position="76"/>
    </location>
</feature>
<dbReference type="AlphaFoldDB" id="A0A8J4G577"/>
<evidence type="ECO:0000259" key="2">
    <source>
        <dbReference type="Pfam" id="PF13229"/>
    </source>
</evidence>
<dbReference type="SUPFAM" id="SSF51126">
    <property type="entry name" value="Pectin lyase-like"/>
    <property type="match status" value="1"/>
</dbReference>
<dbReference type="Pfam" id="PF13229">
    <property type="entry name" value="Beta_helix"/>
    <property type="match status" value="1"/>
</dbReference>
<feature type="region of interest" description="Disordered" evidence="1">
    <location>
        <begin position="1"/>
        <end position="129"/>
    </location>
</feature>
<dbReference type="InterPro" id="IPR039448">
    <property type="entry name" value="Beta_helix"/>
</dbReference>
<gene>
    <name evidence="3" type="ORF">Vretimale_5394</name>
</gene>